<dbReference type="Pfam" id="PF12900">
    <property type="entry name" value="Pyridox_ox_2"/>
    <property type="match status" value="1"/>
</dbReference>
<dbReference type="Gene3D" id="1.10.260.40">
    <property type="entry name" value="lambda repressor-like DNA-binding domains"/>
    <property type="match status" value="1"/>
</dbReference>
<dbReference type="Proteomes" id="UP000268652">
    <property type="component" value="Unassembled WGS sequence"/>
</dbReference>
<evidence type="ECO:0000313" key="2">
    <source>
        <dbReference type="EMBL" id="RKN11978.1"/>
    </source>
</evidence>
<dbReference type="InterPro" id="IPR012349">
    <property type="entry name" value="Split_barrel_FMN-bd"/>
</dbReference>
<evidence type="ECO:0000313" key="3">
    <source>
        <dbReference type="EMBL" id="RKN25970.1"/>
    </source>
</evidence>
<protein>
    <submittedName>
        <fullName evidence="2">Helix-turn-helix domain-containing protein</fullName>
    </submittedName>
</protein>
<dbReference type="InterPro" id="IPR010982">
    <property type="entry name" value="Lambda_DNA-bd_dom_sf"/>
</dbReference>
<feature type="domain" description="HTH cro/C1-type" evidence="1">
    <location>
        <begin position="16"/>
        <end position="70"/>
    </location>
</feature>
<gene>
    <name evidence="3" type="ORF">D7318_07010</name>
    <name evidence="2" type="ORF">D7319_03470</name>
</gene>
<comment type="caution">
    <text evidence="2">The sequence shown here is derived from an EMBL/GenBank/DDBJ whole genome shotgun (WGS) entry which is preliminary data.</text>
</comment>
<dbReference type="Pfam" id="PF01381">
    <property type="entry name" value="HTH_3"/>
    <property type="match status" value="1"/>
</dbReference>
<keyword evidence="4" id="KW-1185">Reference proteome</keyword>
<dbReference type="Gene3D" id="2.30.110.10">
    <property type="entry name" value="Electron Transport, Fmn-binding Protein, Chain A"/>
    <property type="match status" value="1"/>
</dbReference>
<dbReference type="InterPro" id="IPR024747">
    <property type="entry name" value="Pyridox_Oxase-rel"/>
</dbReference>
<evidence type="ECO:0000313" key="4">
    <source>
        <dbReference type="Proteomes" id="UP000268652"/>
    </source>
</evidence>
<dbReference type="SUPFAM" id="SSF50475">
    <property type="entry name" value="FMN-binding split barrel"/>
    <property type="match status" value="1"/>
</dbReference>
<name>A0A3A9WG17_9ACTN</name>
<dbReference type="EMBL" id="RBDX01000002">
    <property type="protein sequence ID" value="RKN11978.1"/>
    <property type="molecule type" value="Genomic_DNA"/>
</dbReference>
<dbReference type="InterPro" id="IPR001387">
    <property type="entry name" value="Cro/C1-type_HTH"/>
</dbReference>
<reference evidence="4 5" key="1">
    <citation type="submission" date="2018-09" db="EMBL/GenBank/DDBJ databases">
        <title>Streptomyces sp. nov. DS1-2, an endophytic actinomycete isolated from roots of Dendrobium scabrilingue.</title>
        <authorList>
            <person name="Kuncharoen N."/>
            <person name="Kudo T."/>
            <person name="Ohkuma M."/>
            <person name="Yuki M."/>
            <person name="Tanasupawat S."/>
        </authorList>
    </citation>
    <scope>NUCLEOTIDE SEQUENCE [LARGE SCALE GENOMIC DNA]</scope>
    <source>
        <strain evidence="2 5">AZ1-7</strain>
        <strain evidence="3 4">DS1-2</strain>
    </source>
</reference>
<proteinExistence type="predicted"/>
<dbReference type="SMART" id="SM00530">
    <property type="entry name" value="HTH_XRE"/>
    <property type="match status" value="1"/>
</dbReference>
<dbReference type="PROSITE" id="PS50943">
    <property type="entry name" value="HTH_CROC1"/>
    <property type="match status" value="1"/>
</dbReference>
<accession>A0A3A9WG17</accession>
<evidence type="ECO:0000313" key="5">
    <source>
        <dbReference type="Proteomes" id="UP000275024"/>
    </source>
</evidence>
<dbReference type="OrthoDB" id="7062584at2"/>
<evidence type="ECO:0000259" key="1">
    <source>
        <dbReference type="PROSITE" id="PS50943"/>
    </source>
</evidence>
<organism evidence="2 5">
    <name type="scientific">Streptomyces radicis</name>
    <dbReference type="NCBI Taxonomy" id="1750517"/>
    <lineage>
        <taxon>Bacteria</taxon>
        <taxon>Bacillati</taxon>
        <taxon>Actinomycetota</taxon>
        <taxon>Actinomycetes</taxon>
        <taxon>Kitasatosporales</taxon>
        <taxon>Streptomycetaceae</taxon>
        <taxon>Streptomyces</taxon>
    </lineage>
</organism>
<dbReference type="RefSeq" id="WP_120695981.1">
    <property type="nucleotide sequence ID" value="NZ_RBDX01000002.1"/>
</dbReference>
<dbReference type="CDD" id="cd00093">
    <property type="entry name" value="HTH_XRE"/>
    <property type="match status" value="1"/>
</dbReference>
<dbReference type="AlphaFoldDB" id="A0A3A9WG17"/>
<sequence>MAERARGRGSDVGRRIALRREQLGLSREDVAGRAGMAPQYLRYLEERLSSPGGNALSRLARALDTTVAELRGGEAHHAPGAKPARPRVTELGPAECHRLVAAHHIGRVAAATPQGPAIVPVVYAVVGGAIVFRATPGTGASAAGDADETAFEVDHLDEDATAGWSVLLVGRARRITDPGEGERLAERVAERLRERGAAGGPWAPERDAVWVRLRPARVTGWRARLG</sequence>
<dbReference type="SUPFAM" id="SSF47413">
    <property type="entry name" value="lambda repressor-like DNA-binding domains"/>
    <property type="match status" value="1"/>
</dbReference>
<dbReference type="EMBL" id="RBDY01000003">
    <property type="protein sequence ID" value="RKN25970.1"/>
    <property type="molecule type" value="Genomic_DNA"/>
</dbReference>
<dbReference type="Proteomes" id="UP000275024">
    <property type="component" value="Unassembled WGS sequence"/>
</dbReference>
<dbReference type="GO" id="GO:0003677">
    <property type="term" value="F:DNA binding"/>
    <property type="evidence" value="ECO:0007669"/>
    <property type="project" value="InterPro"/>
</dbReference>